<feature type="domain" description="DUF58" evidence="2">
    <location>
        <begin position="57"/>
        <end position="261"/>
    </location>
</feature>
<accession>A0A397PG49</accession>
<dbReference type="Pfam" id="PF01882">
    <property type="entry name" value="DUF58"/>
    <property type="match status" value="1"/>
</dbReference>
<comment type="caution">
    <text evidence="3">The sequence shown here is derived from an EMBL/GenBank/DDBJ whole genome shotgun (WGS) entry which is preliminary data.</text>
</comment>
<dbReference type="EMBL" id="QXDF01000003">
    <property type="protein sequence ID" value="RIA47433.1"/>
    <property type="molecule type" value="Genomic_DNA"/>
</dbReference>
<evidence type="ECO:0000259" key="2">
    <source>
        <dbReference type="Pfam" id="PF01882"/>
    </source>
</evidence>
<dbReference type="OrthoDB" id="9794556at2"/>
<dbReference type="RefSeq" id="WP_119062302.1">
    <property type="nucleotide sequence ID" value="NZ_QXDF01000003.1"/>
</dbReference>
<gene>
    <name evidence="3" type="ORF">BXY53_2512</name>
</gene>
<feature type="coiled-coil region" evidence="1">
    <location>
        <begin position="242"/>
        <end position="269"/>
    </location>
</feature>
<sequence>MPQHFPAPAPQDLENTAHALATRLPALLIEANRAAHTVAHGIHGRRRAGPGETFWQFRHYESTDTATSIDWRRSAGSDHLFVREREWEAAHTVWLWLDLSDSMGFRSHLAAQTKAERAIVLGFAMAELLIQGGERVGLLGLTPPSTSRQGVHRMAVALTKQLRSGSTMPSLPPSARISRYANCMVFSDFLDPIEDIQNSLQRIADQNARGHLVQVLDPAEETLPYDGRVEFIASETGERITAERASELREQYQTRLHAHRAEVESFARKLQWPFLCHHTDRPAEETLLALHTRMAGLDKHYRAKPVRPATEADLSENAGG</sequence>
<dbReference type="Proteomes" id="UP000266273">
    <property type="component" value="Unassembled WGS sequence"/>
</dbReference>
<dbReference type="InterPro" id="IPR002881">
    <property type="entry name" value="DUF58"/>
</dbReference>
<evidence type="ECO:0000256" key="1">
    <source>
        <dbReference type="SAM" id="Coils"/>
    </source>
</evidence>
<organism evidence="3 4">
    <name type="scientific">Dichotomicrobium thermohalophilum</name>
    <dbReference type="NCBI Taxonomy" id="933063"/>
    <lineage>
        <taxon>Bacteria</taxon>
        <taxon>Pseudomonadati</taxon>
        <taxon>Pseudomonadota</taxon>
        <taxon>Alphaproteobacteria</taxon>
        <taxon>Hyphomicrobiales</taxon>
        <taxon>Hyphomicrobiaceae</taxon>
        <taxon>Dichotomicrobium</taxon>
    </lineage>
</organism>
<protein>
    <submittedName>
        <fullName evidence="3">Uncharacterized protein DUF58</fullName>
    </submittedName>
</protein>
<proteinExistence type="predicted"/>
<dbReference type="AlphaFoldDB" id="A0A397PG49"/>
<evidence type="ECO:0000313" key="3">
    <source>
        <dbReference type="EMBL" id="RIA47433.1"/>
    </source>
</evidence>
<keyword evidence="4" id="KW-1185">Reference proteome</keyword>
<evidence type="ECO:0000313" key="4">
    <source>
        <dbReference type="Proteomes" id="UP000266273"/>
    </source>
</evidence>
<name>A0A397PG49_9HYPH</name>
<reference evidence="3 4" key="1">
    <citation type="submission" date="2018-08" db="EMBL/GenBank/DDBJ databases">
        <title>Genomic Encyclopedia of Archaeal and Bacterial Type Strains, Phase II (KMG-II): from individual species to whole genera.</title>
        <authorList>
            <person name="Goeker M."/>
        </authorList>
    </citation>
    <scope>NUCLEOTIDE SEQUENCE [LARGE SCALE GENOMIC DNA]</scope>
    <source>
        <strain evidence="3 4">DSM 5002</strain>
    </source>
</reference>
<dbReference type="PANTHER" id="PTHR33608:SF6">
    <property type="entry name" value="BLL2464 PROTEIN"/>
    <property type="match status" value="1"/>
</dbReference>
<dbReference type="PANTHER" id="PTHR33608">
    <property type="entry name" value="BLL2464 PROTEIN"/>
    <property type="match status" value="1"/>
</dbReference>
<keyword evidence="1" id="KW-0175">Coiled coil</keyword>